<reference evidence="12 13" key="1">
    <citation type="submission" date="2018-01" db="EMBL/GenBank/DDBJ databases">
        <title>The whole genome sequencing and assembly of Paenibacillus chitinolyticus KCCM 41400 strain.</title>
        <authorList>
            <person name="Kim J.-Y."/>
            <person name="Park M.-K."/>
            <person name="Lee Y.-J."/>
            <person name="Yi H."/>
            <person name="Bahn Y.-S."/>
            <person name="Kim J.F."/>
            <person name="Lee D.-W."/>
        </authorList>
    </citation>
    <scope>NUCLEOTIDE SEQUENCE [LARGE SCALE GENOMIC DNA]</scope>
    <source>
        <strain evidence="12 13">KCCM 41400</strain>
    </source>
</reference>
<feature type="binding site" evidence="10">
    <location>
        <position position="65"/>
    </location>
    <ligand>
        <name>Zn(2+)</name>
        <dbReference type="ChEBI" id="CHEBI:29105"/>
        <label>1</label>
        <note>catalytic</note>
    </ligand>
</feature>
<dbReference type="GO" id="GO:0042802">
    <property type="term" value="F:identical protein binding"/>
    <property type="evidence" value="ECO:0007669"/>
    <property type="project" value="UniProtKB-ARBA"/>
</dbReference>
<name>A0A410WWC8_9BACL</name>
<keyword evidence="8 10" id="KW-0862">Zinc</keyword>
<evidence type="ECO:0000256" key="8">
    <source>
        <dbReference type="ARBA" id="ARBA00022833"/>
    </source>
</evidence>
<feature type="binding site" evidence="10">
    <location>
        <position position="213"/>
    </location>
    <ligand>
        <name>Zn(2+)</name>
        <dbReference type="ChEBI" id="CHEBI:29105"/>
        <label>2</label>
        <note>catalytic</note>
    </ligand>
</feature>
<dbReference type="GO" id="GO:0008270">
    <property type="term" value="F:zinc ion binding"/>
    <property type="evidence" value="ECO:0007669"/>
    <property type="project" value="UniProtKB-UniRule"/>
</dbReference>
<keyword evidence="14" id="KW-1185">Reference proteome</keyword>
<evidence type="ECO:0000256" key="6">
    <source>
        <dbReference type="ARBA" id="ARBA00022759"/>
    </source>
</evidence>
<dbReference type="GO" id="GO:0042781">
    <property type="term" value="F:3'-tRNA processing endoribonuclease activity"/>
    <property type="evidence" value="ECO:0007669"/>
    <property type="project" value="UniProtKB-UniRule"/>
</dbReference>
<dbReference type="NCBIfam" id="TIGR02651">
    <property type="entry name" value="RNase_Z"/>
    <property type="match status" value="1"/>
</dbReference>
<evidence type="ECO:0000256" key="9">
    <source>
        <dbReference type="ARBA" id="ARBA00057812"/>
    </source>
</evidence>
<dbReference type="InterPro" id="IPR013471">
    <property type="entry name" value="RNase_Z/BN"/>
</dbReference>
<organism evidence="12 13">
    <name type="scientific">Paenibacillus chitinolyticus</name>
    <dbReference type="NCBI Taxonomy" id="79263"/>
    <lineage>
        <taxon>Bacteria</taxon>
        <taxon>Bacillati</taxon>
        <taxon>Bacillota</taxon>
        <taxon>Bacilli</taxon>
        <taxon>Bacillales</taxon>
        <taxon>Paenibacillaceae</taxon>
        <taxon>Paenibacillus</taxon>
    </lineage>
</organism>
<dbReference type="AlphaFoldDB" id="A0A410WWC8"/>
<proteinExistence type="inferred from homology"/>
<feature type="binding site" evidence="10">
    <location>
        <position position="142"/>
    </location>
    <ligand>
        <name>Zn(2+)</name>
        <dbReference type="ChEBI" id="CHEBI:29105"/>
        <label>1</label>
        <note>catalytic</note>
    </ligand>
</feature>
<feature type="active site" description="Proton acceptor" evidence="10">
    <location>
        <position position="67"/>
    </location>
</feature>
<evidence type="ECO:0000256" key="5">
    <source>
        <dbReference type="ARBA" id="ARBA00022723"/>
    </source>
</evidence>
<dbReference type="EMBL" id="JAMDMJ010000001">
    <property type="protein sequence ID" value="MCY9594169.1"/>
    <property type="molecule type" value="Genomic_DNA"/>
</dbReference>
<keyword evidence="3 10" id="KW-0819">tRNA processing</keyword>
<dbReference type="HAMAP" id="MF_01818">
    <property type="entry name" value="RNase_Z_BN"/>
    <property type="match status" value="1"/>
</dbReference>
<dbReference type="Pfam" id="PF23023">
    <property type="entry name" value="Anti-Pycsar_Apyc1"/>
    <property type="match status" value="1"/>
</dbReference>
<comment type="similarity">
    <text evidence="10">Belongs to the RNase Z family.</text>
</comment>
<dbReference type="CDD" id="cd07717">
    <property type="entry name" value="RNaseZ_ZiPD-like_MBL-fold"/>
    <property type="match status" value="1"/>
</dbReference>
<evidence type="ECO:0000256" key="4">
    <source>
        <dbReference type="ARBA" id="ARBA00022722"/>
    </source>
</evidence>
<dbReference type="EMBL" id="CP026520">
    <property type="protein sequence ID" value="QAV18567.1"/>
    <property type="molecule type" value="Genomic_DNA"/>
</dbReference>
<dbReference type="GeneID" id="95375757"/>
<evidence type="ECO:0000313" key="11">
    <source>
        <dbReference type="EMBL" id="MCY9594169.1"/>
    </source>
</evidence>
<dbReference type="NCBIfam" id="NF000801">
    <property type="entry name" value="PRK00055.1-3"/>
    <property type="match status" value="1"/>
</dbReference>
<dbReference type="InterPro" id="IPR036866">
    <property type="entry name" value="RibonucZ/Hydroxyglut_hydro"/>
</dbReference>
<dbReference type="KEGG" id="pchi:PC41400_13135"/>
<evidence type="ECO:0000313" key="12">
    <source>
        <dbReference type="EMBL" id="QAV18567.1"/>
    </source>
</evidence>
<dbReference type="PANTHER" id="PTHR46018:SF2">
    <property type="entry name" value="ZINC PHOSPHODIESTERASE ELAC PROTEIN 1"/>
    <property type="match status" value="1"/>
</dbReference>
<dbReference type="RefSeq" id="WP_042228101.1">
    <property type="nucleotide sequence ID" value="NZ_CP026520.1"/>
</dbReference>
<feature type="binding site" evidence="10">
    <location>
        <position position="63"/>
    </location>
    <ligand>
        <name>Zn(2+)</name>
        <dbReference type="ChEBI" id="CHEBI:29105"/>
        <label>1</label>
        <note>catalytic</note>
    </ligand>
</feature>
<dbReference type="OrthoDB" id="9800940at2"/>
<dbReference type="EC" id="3.1.26.11" evidence="2 10"/>
<dbReference type="SUPFAM" id="SSF56281">
    <property type="entry name" value="Metallo-hydrolase/oxidoreductase"/>
    <property type="match status" value="1"/>
</dbReference>
<comment type="catalytic activity">
    <reaction evidence="10">
        <text>Endonucleolytic cleavage of RNA, removing extra 3' nucleotides from tRNA precursor, generating 3' termini of tRNAs. A 3'-hydroxy group is left at the tRNA terminus and a 5'-phosphoryl group is left at the trailer molecule.</text>
        <dbReference type="EC" id="3.1.26.11"/>
    </reaction>
</comment>
<feature type="binding site" evidence="10">
    <location>
        <position position="271"/>
    </location>
    <ligand>
        <name>Zn(2+)</name>
        <dbReference type="ChEBI" id="CHEBI:29105"/>
        <label>2</label>
        <note>catalytic</note>
    </ligand>
</feature>
<evidence type="ECO:0000256" key="10">
    <source>
        <dbReference type="HAMAP-Rule" id="MF_01818"/>
    </source>
</evidence>
<evidence type="ECO:0000256" key="7">
    <source>
        <dbReference type="ARBA" id="ARBA00022801"/>
    </source>
</evidence>
<evidence type="ECO:0000256" key="1">
    <source>
        <dbReference type="ARBA" id="ARBA00011738"/>
    </source>
</evidence>
<reference evidence="11 14" key="2">
    <citation type="submission" date="2022-05" db="EMBL/GenBank/DDBJ databases">
        <title>Genome Sequencing of Bee-Associated Microbes.</title>
        <authorList>
            <person name="Dunlap C."/>
        </authorList>
    </citation>
    <scope>NUCLEOTIDE SEQUENCE [LARGE SCALE GENOMIC DNA]</scope>
    <source>
        <strain evidence="11 14">NRRL B-23120</strain>
    </source>
</reference>
<protein>
    <recommendedName>
        <fullName evidence="2 10">Ribonuclease Z</fullName>
        <shortName evidence="10">RNase Z</shortName>
        <ecNumber evidence="2 10">3.1.26.11</ecNumber>
    </recommendedName>
    <alternativeName>
        <fullName evidence="10">tRNA 3 endonuclease</fullName>
    </alternativeName>
    <alternativeName>
        <fullName evidence="10">tRNase Z</fullName>
    </alternativeName>
</protein>
<sequence>MELYFLGTGAGMPARHRNVTSIVLNLLPERGSIWFFDCGEGTQHQILRSPVKLSKSEKLFVTHLHGDHIFGLPGLLSSRSYQGGDTPFTIYGPKGIKAYVDMSLQLSQVHLDYELAIREIPSEGGVVFEDESFRVEAAPLDHRIECFGYRIVEKDLPGKLQQEKLHELGITAGPLYGRLKQGQTVKLEDGRELHGSDFVGPSIKGRTVTILGDTKPCGNSALLAEGADVLVHEATFGAEREDLAGAYDHSTTEQAARTAAEGGVGTLIMTHISSRYQGEGAERLLEEARAIHPDSWLAEDFYSHAVPRRQS</sequence>
<keyword evidence="5 10" id="KW-0479">Metal-binding</keyword>
<dbReference type="PANTHER" id="PTHR46018">
    <property type="entry name" value="ZINC PHOSPHODIESTERASE ELAC PROTEIN 1"/>
    <property type="match status" value="1"/>
</dbReference>
<keyword evidence="4 10" id="KW-0540">Nuclease</keyword>
<comment type="function">
    <text evidence="9 10">Zinc phosphodiesterase, which displays some tRNA 3'-processing endonuclease activity. Probably involved in tRNA maturation, by removing a 3'-trailer from precursor tRNA.</text>
</comment>
<feature type="binding site" evidence="10">
    <location>
        <position position="213"/>
    </location>
    <ligand>
        <name>Zn(2+)</name>
        <dbReference type="ChEBI" id="CHEBI:29105"/>
        <label>1</label>
        <note>catalytic</note>
    </ligand>
</feature>
<dbReference type="Gene3D" id="3.60.15.10">
    <property type="entry name" value="Ribonuclease Z/Hydroxyacylglutathione hydrolase-like"/>
    <property type="match status" value="1"/>
</dbReference>
<keyword evidence="6 10" id="KW-0255">Endonuclease</keyword>
<comment type="subunit">
    <text evidence="1 10">Homodimer.</text>
</comment>
<dbReference type="FunFam" id="3.60.15.10:FF:000002">
    <property type="entry name" value="Ribonuclease Z"/>
    <property type="match status" value="1"/>
</dbReference>
<dbReference type="Proteomes" id="UP000288943">
    <property type="component" value="Chromosome"/>
</dbReference>
<comment type="cofactor">
    <cofactor evidence="10">
        <name>Zn(2+)</name>
        <dbReference type="ChEBI" id="CHEBI:29105"/>
    </cofactor>
    <text evidence="10">Binds 2 Zn(2+) ions.</text>
</comment>
<evidence type="ECO:0000313" key="14">
    <source>
        <dbReference type="Proteomes" id="UP001527202"/>
    </source>
</evidence>
<keyword evidence="7 10" id="KW-0378">Hydrolase</keyword>
<evidence type="ECO:0000256" key="2">
    <source>
        <dbReference type="ARBA" id="ARBA00012477"/>
    </source>
</evidence>
<evidence type="ECO:0000313" key="13">
    <source>
        <dbReference type="Proteomes" id="UP000288943"/>
    </source>
</evidence>
<accession>A0A410WWC8</accession>
<gene>
    <name evidence="10 12" type="primary">rnz</name>
    <name evidence="11" type="ORF">M5X16_00045</name>
    <name evidence="12" type="ORF">PC41400_13135</name>
</gene>
<evidence type="ECO:0000256" key="3">
    <source>
        <dbReference type="ARBA" id="ARBA00022694"/>
    </source>
</evidence>
<feature type="binding site" evidence="10">
    <location>
        <position position="68"/>
    </location>
    <ligand>
        <name>Zn(2+)</name>
        <dbReference type="ChEBI" id="CHEBI:29105"/>
        <label>2</label>
        <note>catalytic</note>
    </ligand>
</feature>
<feature type="binding site" evidence="10">
    <location>
        <position position="67"/>
    </location>
    <ligand>
        <name>Zn(2+)</name>
        <dbReference type="ChEBI" id="CHEBI:29105"/>
        <label>2</label>
        <note>catalytic</note>
    </ligand>
</feature>
<dbReference type="Proteomes" id="UP001527202">
    <property type="component" value="Unassembled WGS sequence"/>
</dbReference>